<evidence type="ECO:0000313" key="7">
    <source>
        <dbReference type="Proteomes" id="UP000727907"/>
    </source>
</evidence>
<keyword evidence="1" id="KW-1133">Transmembrane helix</keyword>
<accession>A0ABS6IFV3</accession>
<evidence type="ECO:0000313" key="6">
    <source>
        <dbReference type="EMBL" id="MBU8873481.1"/>
    </source>
</evidence>
<protein>
    <submittedName>
        <fullName evidence="6">Glycosyl transferase</fullName>
    </submittedName>
</protein>
<dbReference type="InterPro" id="IPR037824">
    <property type="entry name" value="GH94N_2_NdvB"/>
</dbReference>
<name>A0ABS6IFV3_9HYPH</name>
<keyword evidence="1" id="KW-0812">Transmembrane</keyword>
<feature type="domain" description="Glycosyl hydrolase 94 supersandwich" evidence="3">
    <location>
        <begin position="1574"/>
        <end position="1850"/>
    </location>
</feature>
<dbReference type="InterPro" id="IPR005194">
    <property type="entry name" value="Glyco_hydro_65_C"/>
</dbReference>
<gene>
    <name evidence="6" type="ORF">KQ910_06880</name>
</gene>
<reference evidence="6 7" key="1">
    <citation type="submission" date="2021-06" db="EMBL/GenBank/DDBJ databases">
        <authorList>
            <person name="Lee D.H."/>
        </authorList>
    </citation>
    <scope>NUCLEOTIDE SEQUENCE [LARGE SCALE GENOMIC DNA]</scope>
    <source>
        <strain evidence="6 7">MMS21-HV4-11</strain>
    </source>
</reference>
<dbReference type="InterPro" id="IPR037820">
    <property type="entry name" value="GH94N_NdvB"/>
</dbReference>
<dbReference type="InterPro" id="IPR033432">
    <property type="entry name" value="GH94_catalytic"/>
</dbReference>
<dbReference type="InterPro" id="IPR052047">
    <property type="entry name" value="GH94_Enzymes"/>
</dbReference>
<sequence length="2871" mass="313513">MRARDQFSSLARLSLKGLISLKSFAWRAFGRARPASIREDEDAIRSELFSIERLEQHAQSLATSQPVHAALTSGKSLVVRLRDNERVLLAAYRSIAAAVDAGRTITPAAEWLLDNFHLVEKQVREVRTDLPAGYYRQLPKLSDGPLAGYPRVFGLAWAFVAHTDSRFDPETLTRFVRAYQTIQPLSIGELWAVAITLRIVLVENLRRSASRIVDRRSAREQADMVADRLLGLKDLKADPTALQPYDREGFSEGFAVQLVHRLRDQDPETTPAVGWLENRLAREGTSADELVRREHQLQGATNVTVRNIITSMRLISDVDWAKLFETVSPVDDVLRTDGVFAEMDFATRNLYRTAIEQIARGTTLDEPEIARRALAAAAEAGVSGGSDGNGDGRRREPGYHLIGRGRRAFERSVGFRTRGLTVRRRLLRTGLAGYVASVGVTAGIVLLVPLLGLSLLGIQGRLLVVMACAGLLPALDAALLLVNRLITGGFGATLLPGLELREGVPAHLRTFVAIPTLLTTQAAIEEQIESLEVHHLSNPAGAIHFALLSDWTDAPAESMPGDAALLAIAVKGIARLNLRYPTPDGTDRFFLLHRRRGWNEAQGAWIGWERKRGKLHELNHLLRGSTDTTFVVAAAGAVRPLPADVRYIVTLDSDTRLPRDAIVRLVGKMAHPLNRPRFEAAEGRVVEGYGVLQPRVTPSLPVGAEGSRFQRIFSNNSGIDPYASAVSDVYQDLFGEGSYSGKGIYDIDAFEASLHGRVPDSTMLSHDLFEGTFARSGLASDIEVVEEFPARYDVAAARQHRWARGDWQLLPWMLGVVKAAPGRRSGFLPAIGFWKMFDNLRRTLSAPAAIVSLMVGWTLPLPAALVWTGFVLLAIAMPTLLPAMAALFPRHAKITTRSHLDALWNDIVAAASQTALLVVFLAHHAWLMVDAIGRTLFRLVVSHRRLLEWITAAQSKQSLRAGWPGLYGKMAGSVVVALVAAGVVWQVGAAAAPVAAPFVLAWLLAPLVAHWVSRPPHDAASLRIKPAEAASLRLIARRTWRFFETFVTEADNMLPPDNFQETPAPVVAHRTSPTNLGLLLLSTASAREFGWIGTTEAVERLEATLATMERLQRFRGHFFNWYDTSDLRALEPRYVSTVDSGNLAGHLIALANACGAWRTRSAAAPDGARGAADSLDLAREALAGLSDDRRTHLVTRPELVRAFDGLAVSLSAIPFRPAAVLAMAETAVDLARTLASERDDPESADMLFWIEAAHRTVASHHRDTSRTDQMTDDLHRRLSTVEASARATAGAMEFDFLFDESRRLLSIGFLVAEDRLDINCYDLLASEARLASFVAIASGEIPARHWFRLGREVTPVGHSAALVSWSGSMFEYLMPSLVMRAPFGSLLEKTNRLVVRRQVQYATDLGLPWGISESAYNARDKELTYQYSNFGVPGLGFKRGLSDDLVIAPYATGLAAMVDPAAAAANFDRLAAFGARGRYGFYEALDFTPSRLPDGESRAVVKAYMAHHQGMTVVAIANALLDGVMRSRFHAEPGVQATELLLQERAPRDVAVAHPRAEEVGASVLAREAEPALVRRLRNPHAASPSVHLLSNGRYSVMLTAAGSGYSQWGAQAVTRWREDTIRDDWGSYVFLRDVETGAVWSATHQPCGQRPDRYDVMFAEDRAEFVRRDGTLVTSVDIVVSPEDDAEVRRVTLSNVGGLARTVELTSYAEIVLAPRGADAAHQAFSKMFVHTEYLPAIGALLATRRRRGPGEPELWAAHLAVVEGEVVGEIEVETDRARFIGRGNEIGDAIAVTDGRRLSGTVGSVLDPIFALRRRLHVPAGGLARIAFWTLVAASREALLDAIDRHLDANAFTRAATLAWTQGQVQLRHLDIDAVEASYFQRLAGHVLYANPALRSSPDAIRRGLAGPPVLWSQGISGDLPIVLVRVEEIEDTGIVRELLRAREYWQLKGLSVDLVILNERSTSYVQDLQSMLDTLVRASRSRTHLGVENVPGGIYVLRTDLISTETRALLLALARVVLRGGRGSLSDQLDRLKSPRGVAPPLRRVARPGDRAKSMPPKPVALAALQFFNGLGGFSPDGREYVTVLGPGQSTPAPWINVISNASFGFQVAADGGGYTWSENSRDNQLTPWSNDPVVDRPGEALYVRDLDSGDVWTPTARPIRVEQATYIVRHGRGYSRFEVVANGIALELLQYVPMGDSIKISRLTLRNISDRPRRLSVTAYAEWVLGLARGASGPTVVTERDGETGAIFARNRWNLHHGSRVAFADLAGRQTTWTGDRGEFIGRNGSMDNPAALSAGLPLSQRLGAGLDPCAALQSAIELPRGGVHEAVFFLGQAADEAEARALIGRYRTADLAAVHRETVGFWDGVLGTVQVKTPDPATDILLNGWLLYQSLACRYWARAAFYQASGAYGFRDQLQDAMSLSVPMPALARAHILRAASRQFVEGDVQHWWFPIAGQGVRTRISDDRAWLATVAAHYVETTGDAAILDESVSFLDGPALREGEHDLYFQPGQADESAPLFEHCARGLDLSLATGAHGLPLIGTGDWNDGMNRVGEAGRGESVWLGWFLYAALRAFAPIAESRGETRRAAAWLAHAEALKAALDREAWDGAWYRRGYYDDGTPLGSASSEECRIDSIAQSWAAISGAADPARAAQAMESLDRMLVHRGDRLALLFTPPFDKTPLDPGYIKGYPPGIRENGGQYTHAAAWSIMGFSALGLGDKAHELFALLNPINHTATRAGVLRYKVEPYVVAADVYSVAPHVGRGGWTWYTGSAGWLYRAGIESILGLRVKGDRIEVAPCLPTTWPGFEMTLTLRGSVYEIEVRNPTGVSRGVVAVELDGETLPVVDGRAVVLLDEGSVRRRVVVTLG</sequence>
<dbReference type="PANTHER" id="PTHR37469:SF2">
    <property type="entry name" value="CELLOBIONIC ACID PHOSPHORYLASE"/>
    <property type="match status" value="1"/>
</dbReference>
<dbReference type="PANTHER" id="PTHR37469">
    <property type="entry name" value="CELLOBIONIC ACID PHOSPHORYLASE-RELATED"/>
    <property type="match status" value="1"/>
</dbReference>
<feature type="transmembrane region" description="Helical" evidence="1">
    <location>
        <begin position="907"/>
        <end position="929"/>
    </location>
</feature>
<feature type="domain" description="Glycosyl hydrolase 94 catalytic" evidence="5">
    <location>
        <begin position="2366"/>
        <end position="2790"/>
    </location>
</feature>
<feature type="domain" description="Glycoside hydrolase family 65 C-terminal" evidence="2">
    <location>
        <begin position="2791"/>
        <end position="2832"/>
    </location>
</feature>
<evidence type="ECO:0000259" key="5">
    <source>
        <dbReference type="Pfam" id="PF17167"/>
    </source>
</evidence>
<keyword evidence="1" id="KW-0472">Membrane</keyword>
<feature type="transmembrane region" description="Helical" evidence="1">
    <location>
        <begin position="966"/>
        <end position="987"/>
    </location>
</feature>
<dbReference type="EMBL" id="JAHOPB010000001">
    <property type="protein sequence ID" value="MBU8873481.1"/>
    <property type="molecule type" value="Genomic_DNA"/>
</dbReference>
<evidence type="ECO:0000256" key="1">
    <source>
        <dbReference type="SAM" id="Phobius"/>
    </source>
</evidence>
<dbReference type="Pfam" id="PF06165">
    <property type="entry name" value="GH94_b-supersand"/>
    <property type="match status" value="2"/>
</dbReference>
<feature type="domain" description="Glycoamylase-like" evidence="4">
    <location>
        <begin position="1323"/>
        <end position="1531"/>
    </location>
</feature>
<dbReference type="Pfam" id="PF10091">
    <property type="entry name" value="Glycoamylase"/>
    <property type="match status" value="1"/>
</dbReference>
<comment type="caution">
    <text evidence="6">The sequence shown here is derived from an EMBL/GenBank/DDBJ whole genome shotgun (WGS) entry which is preliminary data.</text>
</comment>
<evidence type="ECO:0000259" key="4">
    <source>
        <dbReference type="Pfam" id="PF10091"/>
    </source>
</evidence>
<dbReference type="Pfam" id="PF03633">
    <property type="entry name" value="Glyco_hydro_65C"/>
    <property type="match status" value="1"/>
</dbReference>
<dbReference type="InterPro" id="IPR019282">
    <property type="entry name" value="Glycoamylase-like_cons_dom"/>
</dbReference>
<dbReference type="Pfam" id="PF17167">
    <property type="entry name" value="Glyco_hydro_94"/>
    <property type="match status" value="1"/>
</dbReference>
<keyword evidence="6" id="KW-0808">Transferase</keyword>
<evidence type="ECO:0000259" key="3">
    <source>
        <dbReference type="Pfam" id="PF06165"/>
    </source>
</evidence>
<dbReference type="Proteomes" id="UP000727907">
    <property type="component" value="Unassembled WGS sequence"/>
</dbReference>
<feature type="transmembrane region" description="Helical" evidence="1">
    <location>
        <begin position="431"/>
        <end position="456"/>
    </location>
</feature>
<dbReference type="GO" id="GO:0016740">
    <property type="term" value="F:transferase activity"/>
    <property type="evidence" value="ECO:0007669"/>
    <property type="project" value="UniProtKB-KW"/>
</dbReference>
<dbReference type="CDD" id="cd11756">
    <property type="entry name" value="GH94N_ChvB_NdvB_1_like"/>
    <property type="match status" value="1"/>
</dbReference>
<feature type="domain" description="Glycosyl hydrolase 94 supersandwich" evidence="3">
    <location>
        <begin position="2082"/>
        <end position="2353"/>
    </location>
</feature>
<keyword evidence="7" id="KW-1185">Reference proteome</keyword>
<dbReference type="InterPro" id="IPR010383">
    <property type="entry name" value="Glyco_hydrolase_94_b-supersand"/>
</dbReference>
<feature type="transmembrane region" description="Helical" evidence="1">
    <location>
        <begin position="843"/>
        <end position="859"/>
    </location>
</feature>
<dbReference type="CDD" id="cd11753">
    <property type="entry name" value="GH94N_ChvB_NdvB_2_like"/>
    <property type="match status" value="1"/>
</dbReference>
<proteinExistence type="predicted"/>
<evidence type="ECO:0000259" key="2">
    <source>
        <dbReference type="Pfam" id="PF03633"/>
    </source>
</evidence>
<dbReference type="SMART" id="SM01068">
    <property type="entry name" value="CBM_X"/>
    <property type="match status" value="2"/>
</dbReference>
<feature type="transmembrane region" description="Helical" evidence="1">
    <location>
        <begin position="462"/>
        <end position="482"/>
    </location>
</feature>
<organism evidence="6 7">
    <name type="scientific">Reyranella humidisoli</name>
    <dbReference type="NCBI Taxonomy" id="2849149"/>
    <lineage>
        <taxon>Bacteria</taxon>
        <taxon>Pseudomonadati</taxon>
        <taxon>Pseudomonadota</taxon>
        <taxon>Alphaproteobacteria</taxon>
        <taxon>Hyphomicrobiales</taxon>
        <taxon>Reyranellaceae</taxon>
        <taxon>Reyranella</taxon>
    </lineage>
</organism>
<feature type="transmembrane region" description="Helical" evidence="1">
    <location>
        <begin position="865"/>
        <end position="887"/>
    </location>
</feature>